<proteinExistence type="predicted"/>
<evidence type="ECO:0000313" key="2">
    <source>
        <dbReference type="Proteomes" id="UP001596004"/>
    </source>
</evidence>
<dbReference type="EMBL" id="JBHSFP010000007">
    <property type="protein sequence ID" value="MFC4531764.1"/>
    <property type="molecule type" value="Genomic_DNA"/>
</dbReference>
<sequence>MNPAEWALLRSRLVLGQALQGTVLPIPWPAGVTGIFVDLGLPVIGFVDVLLLPDDPDCWPTTGTVTDFEIWWIDERPQIRLKPVDAAYLRDDYDAWATKIPRRRVTPALVSNLPLAEEAVRAWKSGW</sequence>
<gene>
    <name evidence="1" type="ORF">ACFO60_13390</name>
</gene>
<protein>
    <recommendedName>
        <fullName evidence="3">DUF402 domain-containing protein</fullName>
    </recommendedName>
</protein>
<dbReference type="RefSeq" id="WP_380840433.1">
    <property type="nucleotide sequence ID" value="NZ_JBHSFP010000007.1"/>
</dbReference>
<name>A0ABV9CFC5_9ACTN</name>
<evidence type="ECO:0000313" key="1">
    <source>
        <dbReference type="EMBL" id="MFC4531764.1"/>
    </source>
</evidence>
<accession>A0ABV9CFC5</accession>
<organism evidence="1 2">
    <name type="scientific">Sphaerisporangium dianthi</name>
    <dbReference type="NCBI Taxonomy" id="1436120"/>
    <lineage>
        <taxon>Bacteria</taxon>
        <taxon>Bacillati</taxon>
        <taxon>Actinomycetota</taxon>
        <taxon>Actinomycetes</taxon>
        <taxon>Streptosporangiales</taxon>
        <taxon>Streptosporangiaceae</taxon>
        <taxon>Sphaerisporangium</taxon>
    </lineage>
</organism>
<comment type="caution">
    <text evidence="1">The sequence shown here is derived from an EMBL/GenBank/DDBJ whole genome shotgun (WGS) entry which is preliminary data.</text>
</comment>
<evidence type="ECO:0008006" key="3">
    <source>
        <dbReference type="Google" id="ProtNLM"/>
    </source>
</evidence>
<reference evidence="2" key="1">
    <citation type="journal article" date="2019" name="Int. J. Syst. Evol. Microbiol.">
        <title>The Global Catalogue of Microorganisms (GCM) 10K type strain sequencing project: providing services to taxonomists for standard genome sequencing and annotation.</title>
        <authorList>
            <consortium name="The Broad Institute Genomics Platform"/>
            <consortium name="The Broad Institute Genome Sequencing Center for Infectious Disease"/>
            <person name="Wu L."/>
            <person name="Ma J."/>
        </authorList>
    </citation>
    <scope>NUCLEOTIDE SEQUENCE [LARGE SCALE GENOMIC DNA]</scope>
    <source>
        <strain evidence="2">CGMCC 4.7132</strain>
    </source>
</reference>
<dbReference type="Proteomes" id="UP001596004">
    <property type="component" value="Unassembled WGS sequence"/>
</dbReference>
<keyword evidence="2" id="KW-1185">Reference proteome</keyword>